<dbReference type="OrthoDB" id="9769623at2"/>
<dbReference type="AlphaFoldDB" id="A0A4S2F0I2"/>
<dbReference type="InterPro" id="IPR000362">
    <property type="entry name" value="Fumarate_lyase_fam"/>
</dbReference>
<keyword evidence="5 6" id="KW-0456">Lyase</keyword>
<dbReference type="PANTHER" id="PTHR43814">
    <property type="entry name" value="ARGININOSUCCINATE LYASE"/>
    <property type="match status" value="1"/>
</dbReference>
<dbReference type="SUPFAM" id="SSF48557">
    <property type="entry name" value="L-aspartase-like"/>
    <property type="match status" value="1"/>
</dbReference>
<dbReference type="InterPro" id="IPR024083">
    <property type="entry name" value="Fumarase/histidase_N"/>
</dbReference>
<dbReference type="EC" id="4.3.2.1" evidence="2 6"/>
<dbReference type="GO" id="GO:0042450">
    <property type="term" value="P:L-arginine biosynthetic process via ornithine"/>
    <property type="evidence" value="ECO:0007669"/>
    <property type="project" value="UniProtKB-UniRule"/>
</dbReference>
<dbReference type="FunFam" id="1.10.275.10:FF:000002">
    <property type="entry name" value="Argininosuccinate lyase"/>
    <property type="match status" value="1"/>
</dbReference>
<dbReference type="NCBIfam" id="TIGR00838">
    <property type="entry name" value="argH"/>
    <property type="match status" value="1"/>
</dbReference>
<dbReference type="Gene3D" id="1.10.40.30">
    <property type="entry name" value="Fumarase/aspartase (C-terminal domain)"/>
    <property type="match status" value="1"/>
</dbReference>
<dbReference type="InterPro" id="IPR022761">
    <property type="entry name" value="Fumarate_lyase_N"/>
</dbReference>
<dbReference type="UniPathway" id="UPA00068">
    <property type="reaction ID" value="UER00114"/>
</dbReference>
<dbReference type="Gene3D" id="1.20.200.10">
    <property type="entry name" value="Fumarase/aspartase (Central domain)"/>
    <property type="match status" value="1"/>
</dbReference>
<organism evidence="9 10">
    <name type="scientific">Muricaecibacterium torontonense</name>
    <dbReference type="NCBI Taxonomy" id="3032871"/>
    <lineage>
        <taxon>Bacteria</taxon>
        <taxon>Bacillati</taxon>
        <taxon>Actinomycetota</taxon>
        <taxon>Coriobacteriia</taxon>
        <taxon>Coriobacteriales</taxon>
        <taxon>Atopobiaceae</taxon>
        <taxon>Muricaecibacterium</taxon>
    </lineage>
</organism>
<evidence type="ECO:0000256" key="4">
    <source>
        <dbReference type="ARBA" id="ARBA00022605"/>
    </source>
</evidence>
<comment type="similarity">
    <text evidence="6">Belongs to the lyase 1 family. Argininosuccinate lyase subfamily.</text>
</comment>
<evidence type="ECO:0000256" key="6">
    <source>
        <dbReference type="HAMAP-Rule" id="MF_00006"/>
    </source>
</evidence>
<feature type="domain" description="Argininosuccinate lyase C-terminal" evidence="8">
    <location>
        <begin position="374"/>
        <end position="442"/>
    </location>
</feature>
<keyword evidence="3 6" id="KW-0055">Arginine biosynthesis</keyword>
<dbReference type="InterPro" id="IPR008948">
    <property type="entry name" value="L-Aspartase-like"/>
</dbReference>
<dbReference type="EMBL" id="SRYE01000004">
    <property type="protein sequence ID" value="TGY61817.1"/>
    <property type="molecule type" value="Genomic_DNA"/>
</dbReference>
<dbReference type="Proteomes" id="UP000310263">
    <property type="component" value="Unassembled WGS sequence"/>
</dbReference>
<dbReference type="GO" id="GO:0004056">
    <property type="term" value="F:argininosuccinate lyase activity"/>
    <property type="evidence" value="ECO:0007669"/>
    <property type="project" value="UniProtKB-UniRule"/>
</dbReference>
<dbReference type="PANTHER" id="PTHR43814:SF1">
    <property type="entry name" value="ARGININOSUCCINATE LYASE"/>
    <property type="match status" value="1"/>
</dbReference>
<dbReference type="PROSITE" id="PS00163">
    <property type="entry name" value="FUMARATE_LYASES"/>
    <property type="match status" value="1"/>
</dbReference>
<keyword evidence="10" id="KW-1185">Reference proteome</keyword>
<accession>A0A4S2F0I2</accession>
<reference evidence="9 10" key="1">
    <citation type="submission" date="2019-04" db="EMBL/GenBank/DDBJ databases">
        <title>Microbes associate with the intestines of laboratory mice.</title>
        <authorList>
            <person name="Navarre W."/>
            <person name="Wong E."/>
            <person name="Huang K."/>
            <person name="Tropini C."/>
            <person name="Ng K."/>
            <person name="Yu B."/>
        </authorList>
    </citation>
    <scope>NUCLEOTIDE SEQUENCE [LARGE SCALE GENOMIC DNA]</scope>
    <source>
        <strain evidence="9 10">NM07_P-09</strain>
    </source>
</reference>
<protein>
    <recommendedName>
        <fullName evidence="2 6">Argininosuccinate lyase</fullName>
        <shortName evidence="6">ASAL</shortName>
        <ecNumber evidence="2 6">4.3.2.1</ecNumber>
    </recommendedName>
    <alternativeName>
        <fullName evidence="6">Arginosuccinase</fullName>
    </alternativeName>
</protein>
<dbReference type="InterPro" id="IPR009049">
    <property type="entry name" value="Argininosuccinate_lyase"/>
</dbReference>
<evidence type="ECO:0000259" key="8">
    <source>
        <dbReference type="Pfam" id="PF14698"/>
    </source>
</evidence>
<dbReference type="Pfam" id="PF14698">
    <property type="entry name" value="ASL_C2"/>
    <property type="match status" value="1"/>
</dbReference>
<feature type="domain" description="Fumarate lyase N-terminal" evidence="7">
    <location>
        <begin position="16"/>
        <end position="311"/>
    </location>
</feature>
<evidence type="ECO:0000256" key="5">
    <source>
        <dbReference type="ARBA" id="ARBA00023239"/>
    </source>
</evidence>
<dbReference type="RefSeq" id="WP_136012949.1">
    <property type="nucleotide sequence ID" value="NZ_SRYE01000004.1"/>
</dbReference>
<dbReference type="InterPro" id="IPR020557">
    <property type="entry name" value="Fumarate_lyase_CS"/>
</dbReference>
<evidence type="ECO:0000313" key="10">
    <source>
        <dbReference type="Proteomes" id="UP000310263"/>
    </source>
</evidence>
<dbReference type="Gene3D" id="1.10.275.10">
    <property type="entry name" value="Fumarase/aspartase (N-terminal domain)"/>
    <property type="match status" value="1"/>
</dbReference>
<sequence length="477" mass="51331">MSQTETTSNAAPLWGGRFSATPEGALELFGASLGFDQRLWPYDIAGSRAHAKMLGAQEILSAQDVDAILQGLDQVAAAIKAGELAFDPAQDEDVHMAVERELTARIGAAGGRLHTGRSRNDQSVTDLRLFAKDQAWALWEALGALAEACIARARQEMGVVMPGYTHLQPAQPVLFSHHLLAYGWMFLRDMERMAQAAAAADKSPLGAAALAGTTYPLDRFQTASELGMSAPIPNSMDAVADRDFAADLIYACSMAQMHLSRLCEELVVWSSAEFGFIEMDDAHSTGSSIMPQKKNPDFCELVRGKTGRVYGDLMSLLTVLKGLPLTYDKDLQEDKEPLFDAVDTVAGSVDACCGMIATMKVKRDAMASASHEGYMAATDLADCLVGQGMPFREAHGVVGRLVADCVAQGLTLQQLTLDELRSYSPLFDQGALEAVKIDQVVAQRTTYGGTAPVAVEHQLQEIQEALASQRQARIQAS</sequence>
<dbReference type="PRINTS" id="PR00145">
    <property type="entry name" value="ARGSUCLYASE"/>
</dbReference>
<dbReference type="HAMAP" id="MF_00006">
    <property type="entry name" value="Arg_succ_lyase"/>
    <property type="match status" value="1"/>
</dbReference>
<dbReference type="FunFam" id="1.20.200.10:FF:000015">
    <property type="entry name" value="argininosuccinate lyase isoform X2"/>
    <property type="match status" value="1"/>
</dbReference>
<gene>
    <name evidence="6 9" type="primary">argH</name>
    <name evidence="9" type="ORF">E5334_07400</name>
</gene>
<comment type="subcellular location">
    <subcellularLocation>
        <location evidence="6">Cytoplasm</location>
    </subcellularLocation>
</comment>
<evidence type="ECO:0000313" key="9">
    <source>
        <dbReference type="EMBL" id="TGY61817.1"/>
    </source>
</evidence>
<dbReference type="CDD" id="cd01359">
    <property type="entry name" value="Argininosuccinate_lyase"/>
    <property type="match status" value="1"/>
</dbReference>
<dbReference type="PRINTS" id="PR00149">
    <property type="entry name" value="FUMRATELYASE"/>
</dbReference>
<dbReference type="GO" id="GO:0005829">
    <property type="term" value="C:cytosol"/>
    <property type="evidence" value="ECO:0007669"/>
    <property type="project" value="TreeGrafter"/>
</dbReference>
<proteinExistence type="inferred from homology"/>
<keyword evidence="4 6" id="KW-0028">Amino-acid biosynthesis</keyword>
<evidence type="ECO:0000256" key="2">
    <source>
        <dbReference type="ARBA" id="ARBA00012338"/>
    </source>
</evidence>
<dbReference type="InterPro" id="IPR029419">
    <property type="entry name" value="Arg_succ_lyase_C"/>
</dbReference>
<name>A0A4S2F0I2_9ACTN</name>
<dbReference type="FunFam" id="1.10.40.30:FF:000001">
    <property type="entry name" value="Argininosuccinate lyase"/>
    <property type="match status" value="1"/>
</dbReference>
<comment type="catalytic activity">
    <reaction evidence="6">
        <text>2-(N(omega)-L-arginino)succinate = fumarate + L-arginine</text>
        <dbReference type="Rhea" id="RHEA:24020"/>
        <dbReference type="ChEBI" id="CHEBI:29806"/>
        <dbReference type="ChEBI" id="CHEBI:32682"/>
        <dbReference type="ChEBI" id="CHEBI:57472"/>
        <dbReference type="EC" id="4.3.2.1"/>
    </reaction>
</comment>
<comment type="pathway">
    <text evidence="1 6">Amino-acid biosynthesis; L-arginine biosynthesis; L-arginine from L-ornithine and carbamoyl phosphate: step 3/3.</text>
</comment>
<evidence type="ECO:0000256" key="3">
    <source>
        <dbReference type="ARBA" id="ARBA00022571"/>
    </source>
</evidence>
<dbReference type="Pfam" id="PF00206">
    <property type="entry name" value="Lyase_1"/>
    <property type="match status" value="1"/>
</dbReference>
<keyword evidence="6" id="KW-0963">Cytoplasm</keyword>
<evidence type="ECO:0000256" key="1">
    <source>
        <dbReference type="ARBA" id="ARBA00004941"/>
    </source>
</evidence>
<comment type="caution">
    <text evidence="9">The sequence shown here is derived from an EMBL/GenBank/DDBJ whole genome shotgun (WGS) entry which is preliminary data.</text>
</comment>
<evidence type="ECO:0000259" key="7">
    <source>
        <dbReference type="Pfam" id="PF00206"/>
    </source>
</evidence>